<dbReference type="SUPFAM" id="SSF56672">
    <property type="entry name" value="DNA/RNA polymerases"/>
    <property type="match status" value="1"/>
</dbReference>
<feature type="coiled-coil region" evidence="1">
    <location>
        <begin position="139"/>
        <end position="187"/>
    </location>
</feature>
<feature type="region of interest" description="Disordered" evidence="2">
    <location>
        <begin position="490"/>
        <end position="522"/>
    </location>
</feature>
<dbReference type="InterPro" id="IPR043128">
    <property type="entry name" value="Rev_trsase/Diguanyl_cyclase"/>
</dbReference>
<dbReference type="Gene3D" id="3.30.70.270">
    <property type="match status" value="1"/>
</dbReference>
<feature type="region of interest" description="Disordered" evidence="2">
    <location>
        <begin position="574"/>
        <end position="607"/>
    </location>
</feature>
<dbReference type="AlphaFoldDB" id="A0AAD1W574"/>
<proteinExistence type="predicted"/>
<dbReference type="PANTHER" id="PTHR33050:SF7">
    <property type="entry name" value="RIBONUCLEASE H"/>
    <property type="match status" value="1"/>
</dbReference>
<dbReference type="InterPro" id="IPR043502">
    <property type="entry name" value="DNA/RNA_pol_sf"/>
</dbReference>
<dbReference type="PANTHER" id="PTHR33050">
    <property type="entry name" value="REVERSE TRANSCRIPTASE DOMAIN-CONTAINING PROTEIN"/>
    <property type="match status" value="1"/>
</dbReference>
<dbReference type="InterPro" id="IPR052055">
    <property type="entry name" value="Hepadnavirus_pol/RT"/>
</dbReference>
<protein>
    <submittedName>
        <fullName evidence="3">Uncharacterized protein</fullName>
    </submittedName>
</protein>
<keyword evidence="4" id="KW-1185">Reference proteome</keyword>
<name>A0AAD1W574_PELCU</name>
<sequence length="607" mass="68769">MSNALADPAEQGESWLNKLGIYRNKLTFLKRWRGMKESTIEVKRDLHSFTRTCLQESQRPTGLTEDMGGEGQAYIPYNLAKLYIFKVVEDMQRMKIKHMEVVREIEGSGRYSQEQAIEICRDHYRNKMKIIRLKLDAYHDLMDKKIIQFENTIKDLEKENKHLIQEKESLNLRINQLKEQMKNEKCNNVVLAFGCFGAHAIYHYLDDILIVGDDRDTLASQAITSIQFLQAHGWKINSKKSHIHPTQSMVYLGAHFNTLMDTVQLSQILKENSKSLIQMTEQERGYSTLEKVKKLMHDKENNIAEIVCEKADLYVTSKSEITLCKLLKAVTEKANLLYTEVQGVEPFVKKLLLKNHMERDQCKKLINKIKDDKLSHDTIFDTELLDYEREHNAVQFCKNLLHAKDAMENADIEKAALECIQMGTVPHWVFKHSYISLSTENLHNMKKKKTAEKIKKTGTAAAGVSKISTTHSLSHITKLRLISPLTSTPGTSVAVAPSHPSTHQRTYASAAPARSQQQQSGRTVAAIAVSLTGSPTRSECSEHSDHRGFFPASGAECKTNCEWLNIKVAQSLTYKSDRDGVNKGGGIRSRSPSGPSALWPSLSEEGH</sequence>
<feature type="compositionally biased region" description="Low complexity" evidence="2">
    <location>
        <begin position="508"/>
        <end position="520"/>
    </location>
</feature>
<accession>A0AAD1W574</accession>
<evidence type="ECO:0000313" key="4">
    <source>
        <dbReference type="Proteomes" id="UP001295444"/>
    </source>
</evidence>
<evidence type="ECO:0000313" key="3">
    <source>
        <dbReference type="EMBL" id="CAH2294138.1"/>
    </source>
</evidence>
<keyword evidence="1" id="KW-0175">Coiled coil</keyword>
<reference evidence="3" key="1">
    <citation type="submission" date="2022-03" db="EMBL/GenBank/DDBJ databases">
        <authorList>
            <person name="Alioto T."/>
            <person name="Alioto T."/>
            <person name="Gomez Garrido J."/>
        </authorList>
    </citation>
    <scope>NUCLEOTIDE SEQUENCE</scope>
</reference>
<dbReference type="EMBL" id="OW240916">
    <property type="protein sequence ID" value="CAH2294138.1"/>
    <property type="molecule type" value="Genomic_DNA"/>
</dbReference>
<gene>
    <name evidence="3" type="ORF">PECUL_23A029490</name>
</gene>
<organism evidence="3 4">
    <name type="scientific">Pelobates cultripes</name>
    <name type="common">Western spadefoot toad</name>
    <dbReference type="NCBI Taxonomy" id="61616"/>
    <lineage>
        <taxon>Eukaryota</taxon>
        <taxon>Metazoa</taxon>
        <taxon>Chordata</taxon>
        <taxon>Craniata</taxon>
        <taxon>Vertebrata</taxon>
        <taxon>Euteleostomi</taxon>
        <taxon>Amphibia</taxon>
        <taxon>Batrachia</taxon>
        <taxon>Anura</taxon>
        <taxon>Pelobatoidea</taxon>
        <taxon>Pelobatidae</taxon>
        <taxon>Pelobates</taxon>
    </lineage>
</organism>
<dbReference type="Proteomes" id="UP001295444">
    <property type="component" value="Chromosome 05"/>
</dbReference>
<evidence type="ECO:0000256" key="2">
    <source>
        <dbReference type="SAM" id="MobiDB-lite"/>
    </source>
</evidence>
<evidence type="ECO:0000256" key="1">
    <source>
        <dbReference type="SAM" id="Coils"/>
    </source>
</evidence>